<evidence type="ECO:0000313" key="8">
    <source>
        <dbReference type="EMBL" id="MTD59190.1"/>
    </source>
</evidence>
<dbReference type="RefSeq" id="WP_154761247.1">
    <property type="nucleotide sequence ID" value="NZ_WMBA01000092.1"/>
</dbReference>
<feature type="transmembrane region" description="Helical" evidence="6">
    <location>
        <begin position="12"/>
        <end position="33"/>
    </location>
</feature>
<keyword evidence="5 6" id="KW-0472">Membrane</keyword>
<protein>
    <recommendedName>
        <fullName evidence="7">Cardiolipin synthase N-terminal domain-containing protein</fullName>
    </recommendedName>
</protein>
<evidence type="ECO:0000256" key="4">
    <source>
        <dbReference type="ARBA" id="ARBA00022989"/>
    </source>
</evidence>
<keyword evidence="3 6" id="KW-0812">Transmembrane</keyword>
<sequence>MARKKWSDLNTTERCLIVGAAILQFALAGGAWWDLSRRPASAVRGSKQTWALVIAINFIGPLIYLRFGRKPVEPVREADWDPQLR</sequence>
<keyword evidence="9" id="KW-1185">Reference proteome</keyword>
<comment type="caution">
    <text evidence="8">The sequence shown here is derived from an EMBL/GenBank/DDBJ whole genome shotgun (WGS) entry which is preliminary data.</text>
</comment>
<evidence type="ECO:0000256" key="5">
    <source>
        <dbReference type="ARBA" id="ARBA00023136"/>
    </source>
</evidence>
<dbReference type="GO" id="GO:0005886">
    <property type="term" value="C:plasma membrane"/>
    <property type="evidence" value="ECO:0007669"/>
    <property type="project" value="UniProtKB-SubCell"/>
</dbReference>
<evidence type="ECO:0000256" key="6">
    <source>
        <dbReference type="SAM" id="Phobius"/>
    </source>
</evidence>
<dbReference type="OrthoDB" id="5125307at2"/>
<proteinExistence type="predicted"/>
<dbReference type="EMBL" id="WMBA01000092">
    <property type="protein sequence ID" value="MTD59190.1"/>
    <property type="molecule type" value="Genomic_DNA"/>
</dbReference>
<evidence type="ECO:0000256" key="1">
    <source>
        <dbReference type="ARBA" id="ARBA00004651"/>
    </source>
</evidence>
<feature type="transmembrane region" description="Helical" evidence="6">
    <location>
        <begin position="48"/>
        <end position="67"/>
    </location>
</feature>
<reference evidence="8 9" key="1">
    <citation type="submission" date="2019-11" db="EMBL/GenBank/DDBJ databases">
        <title>Draft genome of Amycolatopsis RM579.</title>
        <authorList>
            <person name="Duangmal K."/>
            <person name="Mingma R."/>
        </authorList>
    </citation>
    <scope>NUCLEOTIDE SEQUENCE [LARGE SCALE GENOMIC DNA]</scope>
    <source>
        <strain evidence="8 9">RM579</strain>
    </source>
</reference>
<evidence type="ECO:0000259" key="7">
    <source>
        <dbReference type="Pfam" id="PF13396"/>
    </source>
</evidence>
<name>A0A6N7ZBS1_9PSEU</name>
<feature type="domain" description="Cardiolipin synthase N-terminal" evidence="7">
    <location>
        <begin position="30"/>
        <end position="69"/>
    </location>
</feature>
<comment type="subcellular location">
    <subcellularLocation>
        <location evidence="1">Cell membrane</location>
        <topology evidence="1">Multi-pass membrane protein</topology>
    </subcellularLocation>
</comment>
<dbReference type="InterPro" id="IPR027379">
    <property type="entry name" value="CLS_N"/>
</dbReference>
<keyword evidence="2" id="KW-1003">Cell membrane</keyword>
<dbReference type="Pfam" id="PF13396">
    <property type="entry name" value="PLDc_N"/>
    <property type="match status" value="1"/>
</dbReference>
<gene>
    <name evidence="8" type="ORF">GKO32_35175</name>
</gene>
<organism evidence="8 9">
    <name type="scientific">Amycolatopsis pithecellobii</name>
    <dbReference type="NCBI Taxonomy" id="664692"/>
    <lineage>
        <taxon>Bacteria</taxon>
        <taxon>Bacillati</taxon>
        <taxon>Actinomycetota</taxon>
        <taxon>Actinomycetes</taxon>
        <taxon>Pseudonocardiales</taxon>
        <taxon>Pseudonocardiaceae</taxon>
        <taxon>Amycolatopsis</taxon>
    </lineage>
</organism>
<keyword evidence="4 6" id="KW-1133">Transmembrane helix</keyword>
<dbReference type="Proteomes" id="UP000440096">
    <property type="component" value="Unassembled WGS sequence"/>
</dbReference>
<evidence type="ECO:0000313" key="9">
    <source>
        <dbReference type="Proteomes" id="UP000440096"/>
    </source>
</evidence>
<evidence type="ECO:0000256" key="3">
    <source>
        <dbReference type="ARBA" id="ARBA00022692"/>
    </source>
</evidence>
<evidence type="ECO:0000256" key="2">
    <source>
        <dbReference type="ARBA" id="ARBA00022475"/>
    </source>
</evidence>
<accession>A0A6N7ZBS1</accession>
<dbReference type="AlphaFoldDB" id="A0A6N7ZBS1"/>